<proteinExistence type="inferred from homology"/>
<dbReference type="PANTHER" id="PTHR13205">
    <property type="entry name" value="TRANSMEMBRANE PROTEIN 15-RELATED"/>
    <property type="match status" value="1"/>
</dbReference>
<gene>
    <name evidence="12" type="ORF">NLJ89_g3256</name>
</gene>
<feature type="region of interest" description="Disordered" evidence="10">
    <location>
        <begin position="323"/>
        <end position="348"/>
    </location>
</feature>
<dbReference type="GO" id="GO:0043048">
    <property type="term" value="P:dolichyl monophosphate biosynthetic process"/>
    <property type="evidence" value="ECO:0007669"/>
    <property type="project" value="TreeGrafter"/>
</dbReference>
<dbReference type="AlphaFoldDB" id="A0A9W8KA47"/>
<dbReference type="Proteomes" id="UP001148786">
    <property type="component" value="Unassembled WGS sequence"/>
</dbReference>
<dbReference type="EMBL" id="JANKHO010000230">
    <property type="protein sequence ID" value="KAJ3512879.1"/>
    <property type="molecule type" value="Genomic_DNA"/>
</dbReference>
<evidence type="ECO:0000256" key="1">
    <source>
        <dbReference type="ARBA" id="ARBA00004477"/>
    </source>
</evidence>
<evidence type="ECO:0000256" key="9">
    <source>
        <dbReference type="ARBA" id="ARBA00023136"/>
    </source>
</evidence>
<comment type="subcellular location">
    <subcellularLocation>
        <location evidence="1">Endoplasmic reticulum membrane</location>
        <topology evidence="1">Multi-pass membrane protein</topology>
    </subcellularLocation>
</comment>
<evidence type="ECO:0000256" key="5">
    <source>
        <dbReference type="ARBA" id="ARBA00022692"/>
    </source>
</evidence>
<dbReference type="PANTHER" id="PTHR13205:SF15">
    <property type="entry name" value="DOLICHOL KINASE"/>
    <property type="match status" value="1"/>
</dbReference>
<dbReference type="GO" id="GO:0005789">
    <property type="term" value="C:endoplasmic reticulum membrane"/>
    <property type="evidence" value="ECO:0007669"/>
    <property type="project" value="UniProtKB-SubCell"/>
</dbReference>
<keyword evidence="13" id="KW-1185">Reference proteome</keyword>
<accession>A0A9W8KA47</accession>
<evidence type="ECO:0000256" key="11">
    <source>
        <dbReference type="SAM" id="Phobius"/>
    </source>
</evidence>
<keyword evidence="5 11" id="KW-0812">Transmembrane</keyword>
<evidence type="ECO:0000256" key="10">
    <source>
        <dbReference type="SAM" id="MobiDB-lite"/>
    </source>
</evidence>
<dbReference type="InterPro" id="IPR032974">
    <property type="entry name" value="Polypren_kinase"/>
</dbReference>
<comment type="caution">
    <text evidence="12">The sequence shown here is derived from an EMBL/GenBank/DDBJ whole genome shotgun (WGS) entry which is preliminary data.</text>
</comment>
<evidence type="ECO:0000256" key="2">
    <source>
        <dbReference type="ARBA" id="ARBA00010794"/>
    </source>
</evidence>
<evidence type="ECO:0000256" key="8">
    <source>
        <dbReference type="ARBA" id="ARBA00022989"/>
    </source>
</evidence>
<feature type="transmembrane region" description="Helical" evidence="11">
    <location>
        <begin position="107"/>
        <end position="124"/>
    </location>
</feature>
<feature type="transmembrane region" description="Helical" evidence="11">
    <location>
        <begin position="170"/>
        <end position="189"/>
    </location>
</feature>
<reference evidence="12" key="1">
    <citation type="submission" date="2022-07" db="EMBL/GenBank/DDBJ databases">
        <title>Genome Sequence of Agrocybe chaxingu.</title>
        <authorList>
            <person name="Buettner E."/>
        </authorList>
    </citation>
    <scope>NUCLEOTIDE SEQUENCE</scope>
    <source>
        <strain evidence="12">MP-N11</strain>
    </source>
</reference>
<name>A0A9W8KA47_9AGAR</name>
<dbReference type="GO" id="GO:0004168">
    <property type="term" value="F:dolichol kinase activity"/>
    <property type="evidence" value="ECO:0007669"/>
    <property type="project" value="UniProtKB-EC"/>
</dbReference>
<evidence type="ECO:0000313" key="13">
    <source>
        <dbReference type="Proteomes" id="UP001148786"/>
    </source>
</evidence>
<protein>
    <recommendedName>
        <fullName evidence="3">dolichol kinase</fullName>
        <ecNumber evidence="3">2.7.1.108</ecNumber>
    </recommendedName>
</protein>
<feature type="region of interest" description="Disordered" evidence="10">
    <location>
        <begin position="458"/>
        <end position="511"/>
    </location>
</feature>
<feature type="transmembrane region" description="Helical" evidence="11">
    <location>
        <begin position="130"/>
        <end position="149"/>
    </location>
</feature>
<keyword evidence="8 11" id="KW-1133">Transmembrane helix</keyword>
<feature type="transmembrane region" description="Helical" evidence="11">
    <location>
        <begin position="78"/>
        <end position="95"/>
    </location>
</feature>
<comment type="similarity">
    <text evidence="2">Belongs to the polyprenol kinase family.</text>
</comment>
<evidence type="ECO:0000313" key="12">
    <source>
        <dbReference type="EMBL" id="KAJ3512879.1"/>
    </source>
</evidence>
<organism evidence="12 13">
    <name type="scientific">Agrocybe chaxingu</name>
    <dbReference type="NCBI Taxonomy" id="84603"/>
    <lineage>
        <taxon>Eukaryota</taxon>
        <taxon>Fungi</taxon>
        <taxon>Dikarya</taxon>
        <taxon>Basidiomycota</taxon>
        <taxon>Agaricomycotina</taxon>
        <taxon>Agaricomycetes</taxon>
        <taxon>Agaricomycetidae</taxon>
        <taxon>Agaricales</taxon>
        <taxon>Agaricineae</taxon>
        <taxon>Strophariaceae</taxon>
        <taxon>Agrocybe</taxon>
    </lineage>
</organism>
<dbReference type="EC" id="2.7.1.108" evidence="3"/>
<feature type="compositionally biased region" description="Polar residues" evidence="10">
    <location>
        <begin position="494"/>
        <end position="504"/>
    </location>
</feature>
<evidence type="ECO:0000256" key="7">
    <source>
        <dbReference type="ARBA" id="ARBA00022824"/>
    </source>
</evidence>
<keyword evidence="9 11" id="KW-0472">Membrane</keyword>
<evidence type="ECO:0000256" key="3">
    <source>
        <dbReference type="ARBA" id="ARBA00012132"/>
    </source>
</evidence>
<keyword evidence="4" id="KW-0808">Transferase</keyword>
<dbReference type="OrthoDB" id="377083at2759"/>
<keyword evidence="7" id="KW-0256">Endoplasmic reticulum</keyword>
<feature type="compositionally biased region" description="Polar residues" evidence="10">
    <location>
        <begin position="323"/>
        <end position="340"/>
    </location>
</feature>
<sequence>MPNLPNLPNLPNGANMSNVATDLLDAADKHVPTLGLNARRKFFHGLAVVMFVPGVAIDPAFTHLSFSAAFALFTFAEYVRYFAIYPFGAAVHLFMNEFLDHKDSGTAILSHFYLLTGCAGSLWLEGPSMLLQFTGILTLGLGDAAASIVGRRLGIHRWSPTSSKTVEGSLAFVASVFTAALLLRLVGVVEAFSNVRYLFVAAISAVLEALSDQNDNLTLPLYMWSSASEGAERRMSGRDGWGDVEQPSSPVRPLLSSPLLVYVAIHRLPLDRQHPQSIPPQPFSERPRATGYMVQKRSISRKLNRPSTAPAGDAQVILPSVSSGQANTAGELSSERSSSADGAFPNLSEPKFTHRDAVYAMHTLLEDDADFPSGSLEQPRTTVSLRGANLPTTIAGDNLSSSDKTDYDWATFITAYSIGRWDPHKTPNPPRSCQHLSETFRRFPLAEPAKIVDQETVEPLSSKSLTDLPKGTPENIVPGSSNKIGERPSGVSFPPSSSDLNASPTVPHKPRPPFPLQLVLPAHRMRNSISTSFPNSSANQPSSSSISNVDVHATVATMRWAAARVDISPLALPSPEHELTDPMRGVTATIPGSHSKESNLNNDYAITPGGTRRSRLSDFWEGTTDIENGATGLSQLATVQASPSDPVADRKAVEDLHPNGDTSTIPVQNPVSLPAPTNASLSLLVAPPATAPVLQEARSTPMVTTDYFGDVRPAIQASVNPPQPPPISAPLSAPSTQVLMRTDNAIPESGASTVPALPRRLCLTRQTSSC</sequence>
<evidence type="ECO:0000256" key="4">
    <source>
        <dbReference type="ARBA" id="ARBA00022679"/>
    </source>
</evidence>
<evidence type="ECO:0000256" key="6">
    <source>
        <dbReference type="ARBA" id="ARBA00022777"/>
    </source>
</evidence>
<keyword evidence="6" id="KW-0418">Kinase</keyword>
<feature type="transmembrane region" description="Helical" evidence="11">
    <location>
        <begin position="46"/>
        <end position="72"/>
    </location>
</feature>